<evidence type="ECO:0000256" key="5">
    <source>
        <dbReference type="ARBA" id="ARBA00023043"/>
    </source>
</evidence>
<dbReference type="Pfam" id="PF12796">
    <property type="entry name" value="Ank_2"/>
    <property type="match status" value="1"/>
</dbReference>
<evidence type="ECO:0000256" key="1">
    <source>
        <dbReference type="ARBA" id="ARBA00022723"/>
    </source>
</evidence>
<feature type="compositionally biased region" description="Low complexity" evidence="7">
    <location>
        <begin position="492"/>
        <end position="503"/>
    </location>
</feature>
<dbReference type="InterPro" id="IPR002110">
    <property type="entry name" value="Ankyrin_rpt"/>
</dbReference>
<dbReference type="SUPFAM" id="SSF57850">
    <property type="entry name" value="RING/U-box"/>
    <property type="match status" value="1"/>
</dbReference>
<evidence type="ECO:0000256" key="6">
    <source>
        <dbReference type="PROSITE-ProRule" id="PRU00175"/>
    </source>
</evidence>
<proteinExistence type="predicted"/>
<feature type="compositionally biased region" description="Polar residues" evidence="7">
    <location>
        <begin position="569"/>
        <end position="583"/>
    </location>
</feature>
<keyword evidence="3 6" id="KW-0863">Zinc-finger</keyword>
<dbReference type="PROSITE" id="PS50089">
    <property type="entry name" value="ZF_RING_2"/>
    <property type="match status" value="1"/>
</dbReference>
<dbReference type="InterPro" id="IPR017907">
    <property type="entry name" value="Znf_RING_CS"/>
</dbReference>
<feature type="domain" description="RING-type" evidence="8">
    <location>
        <begin position="720"/>
        <end position="762"/>
    </location>
</feature>
<dbReference type="PANTHER" id="PTHR24198:SF165">
    <property type="entry name" value="ANKYRIN REPEAT-CONTAINING PROTEIN-RELATED"/>
    <property type="match status" value="1"/>
</dbReference>
<dbReference type="AlphaFoldDB" id="A0A7S3VHQ0"/>
<feature type="compositionally biased region" description="Basic and acidic residues" evidence="7">
    <location>
        <begin position="422"/>
        <end position="446"/>
    </location>
</feature>
<keyword evidence="4" id="KW-0862">Zinc</keyword>
<reference evidence="9" key="1">
    <citation type="submission" date="2021-01" db="EMBL/GenBank/DDBJ databases">
        <authorList>
            <person name="Corre E."/>
            <person name="Pelletier E."/>
            <person name="Niang G."/>
            <person name="Scheremetjew M."/>
            <person name="Finn R."/>
            <person name="Kale V."/>
            <person name="Holt S."/>
            <person name="Cochrane G."/>
            <person name="Meng A."/>
            <person name="Brown T."/>
            <person name="Cohen L."/>
        </authorList>
    </citation>
    <scope>NUCLEOTIDE SEQUENCE</scope>
    <source>
        <strain evidence="9">CCMP1320</strain>
    </source>
</reference>
<protein>
    <recommendedName>
        <fullName evidence="8">RING-type domain-containing protein</fullName>
    </recommendedName>
</protein>
<feature type="region of interest" description="Disordered" evidence="7">
    <location>
        <begin position="562"/>
        <end position="587"/>
    </location>
</feature>
<dbReference type="InterPro" id="IPR001841">
    <property type="entry name" value="Znf_RING"/>
</dbReference>
<feature type="compositionally biased region" description="Polar residues" evidence="7">
    <location>
        <begin position="617"/>
        <end position="627"/>
    </location>
</feature>
<dbReference type="PROSITE" id="PS00518">
    <property type="entry name" value="ZF_RING_1"/>
    <property type="match status" value="1"/>
</dbReference>
<dbReference type="SUPFAM" id="SSF48403">
    <property type="entry name" value="Ankyrin repeat"/>
    <property type="match status" value="1"/>
</dbReference>
<organism evidence="9">
    <name type="scientific">Dunaliella tertiolecta</name>
    <name type="common">Green alga</name>
    <dbReference type="NCBI Taxonomy" id="3047"/>
    <lineage>
        <taxon>Eukaryota</taxon>
        <taxon>Viridiplantae</taxon>
        <taxon>Chlorophyta</taxon>
        <taxon>core chlorophytes</taxon>
        <taxon>Chlorophyceae</taxon>
        <taxon>CS clade</taxon>
        <taxon>Chlamydomonadales</taxon>
        <taxon>Dunaliellaceae</taxon>
        <taxon>Dunaliella</taxon>
    </lineage>
</organism>
<dbReference type="SMART" id="SM00248">
    <property type="entry name" value="ANK"/>
    <property type="match status" value="5"/>
</dbReference>
<evidence type="ECO:0000256" key="3">
    <source>
        <dbReference type="ARBA" id="ARBA00022771"/>
    </source>
</evidence>
<evidence type="ECO:0000259" key="8">
    <source>
        <dbReference type="PROSITE" id="PS50089"/>
    </source>
</evidence>
<dbReference type="GO" id="GO:0008270">
    <property type="term" value="F:zinc ion binding"/>
    <property type="evidence" value="ECO:0007669"/>
    <property type="project" value="UniProtKB-KW"/>
</dbReference>
<keyword evidence="1" id="KW-0479">Metal-binding</keyword>
<feature type="region of interest" description="Disordered" evidence="7">
    <location>
        <begin position="616"/>
        <end position="665"/>
    </location>
</feature>
<dbReference type="Gene3D" id="3.30.40.10">
    <property type="entry name" value="Zinc/RING finger domain, C3HC4 (zinc finger)"/>
    <property type="match status" value="1"/>
</dbReference>
<keyword evidence="2" id="KW-0677">Repeat</keyword>
<feature type="compositionally biased region" description="Polar residues" evidence="7">
    <location>
        <begin position="476"/>
        <end position="491"/>
    </location>
</feature>
<evidence type="ECO:0000313" key="9">
    <source>
        <dbReference type="EMBL" id="CAE0486584.1"/>
    </source>
</evidence>
<dbReference type="InterPro" id="IPR013083">
    <property type="entry name" value="Znf_RING/FYVE/PHD"/>
</dbReference>
<gene>
    <name evidence="9" type="ORF">DTER00134_LOCUS1623</name>
</gene>
<feature type="region of interest" description="Disordered" evidence="7">
    <location>
        <begin position="476"/>
        <end position="543"/>
    </location>
</feature>
<dbReference type="InterPro" id="IPR036770">
    <property type="entry name" value="Ankyrin_rpt-contain_sf"/>
</dbReference>
<evidence type="ECO:0000256" key="4">
    <source>
        <dbReference type="ARBA" id="ARBA00022833"/>
    </source>
</evidence>
<dbReference type="PANTHER" id="PTHR24198">
    <property type="entry name" value="ANKYRIN REPEAT AND PROTEIN KINASE DOMAIN-CONTAINING PROTEIN"/>
    <property type="match status" value="1"/>
</dbReference>
<dbReference type="EMBL" id="HBIP01003608">
    <property type="protein sequence ID" value="CAE0486584.1"/>
    <property type="molecule type" value="Transcribed_RNA"/>
</dbReference>
<feature type="compositionally biased region" description="Low complexity" evidence="7">
    <location>
        <begin position="389"/>
        <end position="402"/>
    </location>
</feature>
<keyword evidence="5" id="KW-0040">ANK repeat</keyword>
<dbReference type="Gene3D" id="1.25.40.20">
    <property type="entry name" value="Ankyrin repeat-containing domain"/>
    <property type="match status" value="1"/>
</dbReference>
<dbReference type="Pfam" id="PF13920">
    <property type="entry name" value="zf-C3HC4_3"/>
    <property type="match status" value="1"/>
</dbReference>
<name>A0A7S3VHQ0_DUNTE</name>
<sequence>MGSSHSHPALVSGRSDVTQHVVDSLLETAGLGKSKSKTSALKSMLTPESEHALHDIIKHQTPEILEVVLDTVKSRLQAEGGHEYAQTKMKQLLDDAGARGRTPLWIACYCNNEEAVAICAREGANPWVADKLAKKTPLMMACVMGHAGCVKNLLDNMHEQFWVSPEDGFTRYIDARSVTGFPALTYAVAWNHTRVVETLLQYAPSLTIQNPTQSFESALVVPPGSTPLHVAAKPPPSETSADNLRTSDRAITSNLDIAMMLLRSYAERSNRMPDIRLFRNVNGHQPWQLARNMLGSTSVLDASQILHPTIPLESFFPPGTIAAKGVPSLSCLAANALRVYLMGTIETAAALGRASRSGTPLGGSPQGGSPNASFHGGNRAGIRQATPVQSLQLQQRLSRTQSDGGAAIAGVASTSGVPPNTRDTREAQRAQRAEQREQARKQREEQRQRWLRRYQLHQALMHANSSSMENLQVLDNNQPQYPTSTSRSSELGGSWAGSSPPASLQGVSGGASPRYQGLREGGGAIPSFCPDDLPPGTLGLNSVRPTIGEEREVEEDIIQDRASPLLPGTFSQCPRDSTATVGSGDSGPNAIFGQVGLTSSASCDVGDVLHLRESLNDLPSVNRSPQGQRRAGPPSENGSVTLVGMPSMERRRGGPSSVVLPGGGGGSMARSSLYARSSVVGGGSASQSVLGGSPEQEGMFYQHSTPNGDFPPSEANEALCGICFDHNCLLRIQGCKHAMCDECAQQLLGTMVNAPLPCPFCRDPISGFECKPPNQ</sequence>
<accession>A0A7S3VHQ0</accession>
<evidence type="ECO:0000256" key="7">
    <source>
        <dbReference type="SAM" id="MobiDB-lite"/>
    </source>
</evidence>
<evidence type="ECO:0000256" key="2">
    <source>
        <dbReference type="ARBA" id="ARBA00022737"/>
    </source>
</evidence>
<dbReference type="SMART" id="SM00184">
    <property type="entry name" value="RING"/>
    <property type="match status" value="1"/>
</dbReference>
<feature type="region of interest" description="Disordered" evidence="7">
    <location>
        <begin position="354"/>
        <end position="446"/>
    </location>
</feature>